<comment type="caution">
    <text evidence="5">The sequence shown here is derived from an EMBL/GenBank/DDBJ whole genome shotgun (WGS) entry which is preliminary data.</text>
</comment>
<dbReference type="PRINTS" id="PR00038">
    <property type="entry name" value="HTHLUXR"/>
</dbReference>
<dbReference type="Pfam" id="PF00196">
    <property type="entry name" value="GerE"/>
    <property type="match status" value="1"/>
</dbReference>
<keyword evidence="1" id="KW-0805">Transcription regulation</keyword>
<dbReference type="EMBL" id="PUBV01000002">
    <property type="protein sequence ID" value="PWB09298.1"/>
    <property type="molecule type" value="Genomic_DNA"/>
</dbReference>
<evidence type="ECO:0000313" key="6">
    <source>
        <dbReference type="Proteomes" id="UP000244925"/>
    </source>
</evidence>
<dbReference type="SUPFAM" id="SSF46894">
    <property type="entry name" value="C-terminal effector domain of the bipartite response regulators"/>
    <property type="match status" value="1"/>
</dbReference>
<accession>A0A2V1IW66</accession>
<dbReference type="CDD" id="cd06170">
    <property type="entry name" value="LuxR_C_like"/>
    <property type="match status" value="1"/>
</dbReference>
<evidence type="ECO:0000259" key="4">
    <source>
        <dbReference type="PROSITE" id="PS50043"/>
    </source>
</evidence>
<evidence type="ECO:0000313" key="5">
    <source>
        <dbReference type="EMBL" id="PWB09298.1"/>
    </source>
</evidence>
<dbReference type="PROSITE" id="PS50043">
    <property type="entry name" value="HTH_LUXR_2"/>
    <property type="match status" value="1"/>
</dbReference>
<dbReference type="PANTHER" id="PTHR44688:SF16">
    <property type="entry name" value="DNA-BINDING TRANSCRIPTIONAL ACTIVATOR DEVR_DOSR"/>
    <property type="match status" value="1"/>
</dbReference>
<dbReference type="GO" id="GO:0003677">
    <property type="term" value="F:DNA binding"/>
    <property type="evidence" value="ECO:0007669"/>
    <property type="project" value="UniProtKB-KW"/>
</dbReference>
<dbReference type="GO" id="GO:0006355">
    <property type="term" value="P:regulation of DNA-templated transcription"/>
    <property type="evidence" value="ECO:0007669"/>
    <property type="project" value="InterPro"/>
</dbReference>
<feature type="domain" description="HTH luxR-type" evidence="4">
    <location>
        <begin position="1"/>
        <end position="65"/>
    </location>
</feature>
<dbReference type="SMART" id="SM00421">
    <property type="entry name" value="HTH_LUXR"/>
    <property type="match status" value="1"/>
</dbReference>
<dbReference type="InterPro" id="IPR000792">
    <property type="entry name" value="Tscrpt_reg_LuxR_C"/>
</dbReference>
<keyword evidence="2" id="KW-0238">DNA-binding</keyword>
<organism evidence="5 6">
    <name type="scientific">Paramuribaculum intestinale</name>
    <dbReference type="NCBI Taxonomy" id="2094151"/>
    <lineage>
        <taxon>Bacteria</taxon>
        <taxon>Pseudomonadati</taxon>
        <taxon>Bacteroidota</taxon>
        <taxon>Bacteroidia</taxon>
        <taxon>Bacteroidales</taxon>
        <taxon>Muribaculaceae</taxon>
        <taxon>Paramuribaculum</taxon>
    </lineage>
</organism>
<dbReference type="InterPro" id="IPR036388">
    <property type="entry name" value="WH-like_DNA-bd_sf"/>
</dbReference>
<dbReference type="Gene3D" id="1.10.10.10">
    <property type="entry name" value="Winged helix-like DNA-binding domain superfamily/Winged helix DNA-binding domain"/>
    <property type="match status" value="1"/>
</dbReference>
<reference evidence="6" key="1">
    <citation type="submission" date="2018-02" db="EMBL/GenBank/DDBJ databases">
        <authorList>
            <person name="Clavel T."/>
            <person name="Strowig T."/>
        </authorList>
    </citation>
    <scope>NUCLEOTIDE SEQUENCE [LARGE SCALE GENOMIC DNA]</scope>
    <source>
        <strain evidence="6">DSM 100764</strain>
    </source>
</reference>
<sequence length="135" mass="15341">MRLKAELTRREGEVAELLAWGASKKEVAERLFISARTVENTARNIYAKIGIQKATELCVWWFCTKCGVPVDLDPLKRAFIATALLLVMGFHEYNGNNDDNYLLRGARPTTARTTRTLRRAKDENENINPFNNLIA</sequence>
<proteinExistence type="predicted"/>
<dbReference type="RefSeq" id="WP_107034920.1">
    <property type="nucleotide sequence ID" value="NZ_CP098825.1"/>
</dbReference>
<evidence type="ECO:0000256" key="1">
    <source>
        <dbReference type="ARBA" id="ARBA00023015"/>
    </source>
</evidence>
<keyword evidence="3" id="KW-0804">Transcription</keyword>
<dbReference type="Proteomes" id="UP000244925">
    <property type="component" value="Unassembled WGS sequence"/>
</dbReference>
<gene>
    <name evidence="5" type="ORF">C5O25_01220</name>
</gene>
<name>A0A2V1IW66_9BACT</name>
<dbReference type="AlphaFoldDB" id="A0A2V1IW66"/>
<keyword evidence="6" id="KW-1185">Reference proteome</keyword>
<dbReference type="InterPro" id="IPR016032">
    <property type="entry name" value="Sig_transdc_resp-reg_C-effctor"/>
</dbReference>
<evidence type="ECO:0000256" key="2">
    <source>
        <dbReference type="ARBA" id="ARBA00023125"/>
    </source>
</evidence>
<dbReference type="PANTHER" id="PTHR44688">
    <property type="entry name" value="DNA-BINDING TRANSCRIPTIONAL ACTIVATOR DEVR_DOSR"/>
    <property type="match status" value="1"/>
</dbReference>
<dbReference type="GeneID" id="93425412"/>
<protein>
    <submittedName>
        <fullName evidence="5">LuxR family transcriptional regulator</fullName>
    </submittedName>
</protein>
<evidence type="ECO:0000256" key="3">
    <source>
        <dbReference type="ARBA" id="ARBA00023163"/>
    </source>
</evidence>